<evidence type="ECO:0000313" key="8">
    <source>
        <dbReference type="Proteomes" id="UP000056450"/>
    </source>
</evidence>
<dbReference type="GO" id="GO:0030632">
    <property type="term" value="P:D-alanine biosynthetic process"/>
    <property type="evidence" value="ECO:0007669"/>
    <property type="project" value="TreeGrafter"/>
</dbReference>
<dbReference type="Proteomes" id="UP000056450">
    <property type="component" value="Unassembled WGS sequence"/>
</dbReference>
<dbReference type="InterPro" id="IPR029066">
    <property type="entry name" value="PLP-binding_barrel"/>
</dbReference>
<feature type="domain" description="Alanine racemase C-terminal" evidence="6">
    <location>
        <begin position="240"/>
        <end position="368"/>
    </location>
</feature>
<dbReference type="InterPro" id="IPR011079">
    <property type="entry name" value="Ala_racemase_C"/>
</dbReference>
<dbReference type="PANTHER" id="PTHR30511">
    <property type="entry name" value="ALANINE RACEMASE"/>
    <property type="match status" value="1"/>
</dbReference>
<dbReference type="GO" id="GO:0030170">
    <property type="term" value="F:pyridoxal phosphate binding"/>
    <property type="evidence" value="ECO:0007669"/>
    <property type="project" value="TreeGrafter"/>
</dbReference>
<dbReference type="GO" id="GO:0008784">
    <property type="term" value="F:alanine racemase activity"/>
    <property type="evidence" value="ECO:0007669"/>
    <property type="project" value="InterPro"/>
</dbReference>
<evidence type="ECO:0000256" key="2">
    <source>
        <dbReference type="ARBA" id="ARBA00022898"/>
    </source>
</evidence>
<keyword evidence="2 4" id="KW-0663">Pyridoxal phosphate</keyword>
<feature type="modified residue" description="N6-(pyridoxal phosphate)lysine" evidence="4">
    <location>
        <position position="36"/>
    </location>
</feature>
<dbReference type="RefSeq" id="WP_059544883.1">
    <property type="nucleotide sequence ID" value="NZ_LOTQ01000009.1"/>
</dbReference>
<dbReference type="Pfam" id="PF00842">
    <property type="entry name" value="Ala_racemase_C"/>
    <property type="match status" value="1"/>
</dbReference>
<proteinExistence type="predicted"/>
<comment type="caution">
    <text evidence="7">The sequence shown here is derived from an EMBL/GenBank/DDBJ whole genome shotgun (WGS) entry which is preliminary data.</text>
</comment>
<organism evidence="7 8">
    <name type="scientific">Burkholderia latens</name>
    <dbReference type="NCBI Taxonomy" id="488446"/>
    <lineage>
        <taxon>Bacteria</taxon>
        <taxon>Pseudomonadati</taxon>
        <taxon>Pseudomonadota</taxon>
        <taxon>Betaproteobacteria</taxon>
        <taxon>Burkholderiales</taxon>
        <taxon>Burkholderiaceae</taxon>
        <taxon>Burkholderia</taxon>
        <taxon>Burkholderia cepacia complex</taxon>
    </lineage>
</organism>
<accession>A0AAP1C9U1</accession>
<dbReference type="InterPro" id="IPR000821">
    <property type="entry name" value="Ala_racemase"/>
</dbReference>
<dbReference type="InterPro" id="IPR009006">
    <property type="entry name" value="Ala_racemase/Decarboxylase_C"/>
</dbReference>
<evidence type="ECO:0000256" key="5">
    <source>
        <dbReference type="PIRSR" id="PIRSR600821-52"/>
    </source>
</evidence>
<evidence type="ECO:0000256" key="1">
    <source>
        <dbReference type="ARBA" id="ARBA00001933"/>
    </source>
</evidence>
<feature type="binding site" evidence="5">
    <location>
        <position position="135"/>
    </location>
    <ligand>
        <name>substrate</name>
    </ligand>
</feature>
<dbReference type="NCBIfam" id="TIGR00492">
    <property type="entry name" value="alr"/>
    <property type="match status" value="1"/>
</dbReference>
<dbReference type="SUPFAM" id="SSF50621">
    <property type="entry name" value="Alanine racemase C-terminal domain-like"/>
    <property type="match status" value="1"/>
</dbReference>
<dbReference type="PANTHER" id="PTHR30511:SF0">
    <property type="entry name" value="ALANINE RACEMASE, CATABOLIC-RELATED"/>
    <property type="match status" value="1"/>
</dbReference>
<protein>
    <submittedName>
        <fullName evidence="7">Alanine racemase</fullName>
    </submittedName>
</protein>
<name>A0AAP1C9U1_9BURK</name>
<dbReference type="PRINTS" id="PR00992">
    <property type="entry name" value="ALARACEMASE"/>
</dbReference>
<dbReference type="SMART" id="SM01005">
    <property type="entry name" value="Ala_racemase_C"/>
    <property type="match status" value="1"/>
</dbReference>
<feature type="binding site" evidence="5">
    <location>
        <position position="309"/>
    </location>
    <ligand>
        <name>substrate</name>
    </ligand>
</feature>
<dbReference type="SUPFAM" id="SSF51419">
    <property type="entry name" value="PLP-binding barrel"/>
    <property type="match status" value="1"/>
</dbReference>
<dbReference type="EMBL" id="LOTQ01000009">
    <property type="protein sequence ID" value="KVA10693.1"/>
    <property type="molecule type" value="Genomic_DNA"/>
</dbReference>
<dbReference type="Gene3D" id="2.40.37.10">
    <property type="entry name" value="Lyase, Ornithine Decarboxylase, Chain A, domain 1"/>
    <property type="match status" value="1"/>
</dbReference>
<reference evidence="7 8" key="1">
    <citation type="submission" date="2015-11" db="EMBL/GenBank/DDBJ databases">
        <title>Expanding the genomic diversity of Burkholderia species for the development of highly accurate diagnostics.</title>
        <authorList>
            <person name="Sahl J."/>
            <person name="Keim P."/>
            <person name="Wagner D."/>
        </authorList>
    </citation>
    <scope>NUCLEOTIDE SEQUENCE [LARGE SCALE GENOMIC DNA]</scope>
    <source>
        <strain evidence="7 8">RF32-BP12</strain>
    </source>
</reference>
<dbReference type="InterPro" id="IPR001608">
    <property type="entry name" value="Ala_racemase_N"/>
</dbReference>
<evidence type="ECO:0000256" key="3">
    <source>
        <dbReference type="ARBA" id="ARBA00023235"/>
    </source>
</evidence>
<comment type="cofactor">
    <cofactor evidence="1 4">
        <name>pyridoxal 5'-phosphate</name>
        <dbReference type="ChEBI" id="CHEBI:597326"/>
    </cofactor>
</comment>
<keyword evidence="3" id="KW-0413">Isomerase</keyword>
<dbReference type="Gene3D" id="3.20.20.10">
    <property type="entry name" value="Alanine racemase"/>
    <property type="match status" value="1"/>
</dbReference>
<dbReference type="AlphaFoldDB" id="A0AAP1C9U1"/>
<evidence type="ECO:0000256" key="4">
    <source>
        <dbReference type="PIRSR" id="PIRSR600821-50"/>
    </source>
</evidence>
<gene>
    <name evidence="7" type="ORF">WI41_10975</name>
</gene>
<dbReference type="Pfam" id="PF01168">
    <property type="entry name" value="Ala_racemase_N"/>
    <property type="match status" value="1"/>
</dbReference>
<evidence type="ECO:0000259" key="6">
    <source>
        <dbReference type="SMART" id="SM01005"/>
    </source>
</evidence>
<sequence>MEYNAWLEVDLSKFEANVRRIQARIGQKAEMCAVMKADACGHGISLLVPTLIALRVSSIGIASNEEARLVRQAGFTGRILRVRAATLSEIEEGLPYSLEEIIGNLDYARRIDVLAQRYRRVMRVHLELNSAGMSRNGFDLETSEERAKCLMAAALAQLQVVGIMTHFPVQEVRDVERGLSRFREEAAWLISSAGMNADAIQLHCANSFATLEVPDTHLGMVRTGAILFGCLPAYQDFEPISSLKSRVASINAYGVGKTVAYDRTLCLSRDSRLANIPIGYADGYRRSLSNRGHALIRGAAYPVVGRVSMNTLLVDVTDGPEVQPGDEVVLCGRQGSACIDVASIEAAAGTIYPDLCVGWGNAVTRVAIPGQH</sequence>
<evidence type="ECO:0000313" key="7">
    <source>
        <dbReference type="EMBL" id="KVA10693.1"/>
    </source>
</evidence>
<dbReference type="GO" id="GO:0005829">
    <property type="term" value="C:cytosol"/>
    <property type="evidence" value="ECO:0007669"/>
    <property type="project" value="TreeGrafter"/>
</dbReference>